<sequence length="70" mass="7591">MVDGPLPVENHRSGLYMDAGCCSGAHPRLGAPFPIEKDDLSGEGGSILTARSRRSVLGVRWVVHQHPRSR</sequence>
<proteinExistence type="predicted"/>
<reference evidence="1 2" key="1">
    <citation type="submission" date="2023-09" db="EMBL/GenBank/DDBJ databases">
        <title>Nesidiocoris tenuis whole genome shotgun sequence.</title>
        <authorList>
            <person name="Shibata T."/>
            <person name="Shimoda M."/>
            <person name="Kobayashi T."/>
            <person name="Uehara T."/>
        </authorList>
    </citation>
    <scope>NUCLEOTIDE SEQUENCE [LARGE SCALE GENOMIC DNA]</scope>
    <source>
        <strain evidence="1 2">Japan</strain>
    </source>
</reference>
<evidence type="ECO:0000313" key="2">
    <source>
        <dbReference type="Proteomes" id="UP001307889"/>
    </source>
</evidence>
<keyword evidence="2" id="KW-1185">Reference proteome</keyword>
<dbReference type="EMBL" id="AP028910">
    <property type="protein sequence ID" value="BES90374.1"/>
    <property type="molecule type" value="Genomic_DNA"/>
</dbReference>
<protein>
    <submittedName>
        <fullName evidence="1">Uncharacterized protein</fullName>
    </submittedName>
</protein>
<accession>A0ABN7AGP8</accession>
<dbReference type="Proteomes" id="UP001307889">
    <property type="component" value="Chromosome 2"/>
</dbReference>
<organism evidence="1 2">
    <name type="scientific">Nesidiocoris tenuis</name>
    <dbReference type="NCBI Taxonomy" id="355587"/>
    <lineage>
        <taxon>Eukaryota</taxon>
        <taxon>Metazoa</taxon>
        <taxon>Ecdysozoa</taxon>
        <taxon>Arthropoda</taxon>
        <taxon>Hexapoda</taxon>
        <taxon>Insecta</taxon>
        <taxon>Pterygota</taxon>
        <taxon>Neoptera</taxon>
        <taxon>Paraneoptera</taxon>
        <taxon>Hemiptera</taxon>
        <taxon>Heteroptera</taxon>
        <taxon>Panheteroptera</taxon>
        <taxon>Cimicomorpha</taxon>
        <taxon>Miridae</taxon>
        <taxon>Dicyphina</taxon>
        <taxon>Nesidiocoris</taxon>
    </lineage>
</organism>
<name>A0ABN7AGP8_9HEMI</name>
<gene>
    <name evidence="1" type="ORF">NTJ_03182</name>
</gene>
<evidence type="ECO:0000313" key="1">
    <source>
        <dbReference type="EMBL" id="BES90374.1"/>
    </source>
</evidence>